<evidence type="ECO:0000256" key="4">
    <source>
        <dbReference type="RuleBase" id="RU003423"/>
    </source>
</evidence>
<dbReference type="EC" id="2.3.1.-" evidence="4"/>
<evidence type="ECO:0000259" key="6">
    <source>
        <dbReference type="PROSITE" id="PS50968"/>
    </source>
</evidence>
<feature type="region of interest" description="Disordered" evidence="5">
    <location>
        <begin position="102"/>
        <end position="133"/>
    </location>
</feature>
<sequence length="433" mass="43831">MATVIRMPSVLAGADEGAIAAWLVAEGDEIAVGDAIVEIETDKATVEYQAEAAGTLGRIVVPAGVAAPVGAPIAVLVEAGEDVAQAVQELGLVSGAGAAGEPDAVPAAVSDESPSAPVPAADESAAQEPAARDAGARLFASPIARKTAHENGIDLAGLTGTGPEARITRRDVDAAVRRAQAAQPVAELRAPASIPPAAPTASATGDGEATLVPHSSMRRAIARRLTESQATVPQFQIVAECVVDKLLALRAQVNATLAAQKLSVNDFVVKAVAGALADVPEANVTWTDAGMLHHTRADVAVAVSTDGGLITPVVRDVGSRSVSAVGAAVAGLAERARAKRLTQAEIEGGTFTVSNLGMFGTVGFSAIVNPPHWGILAVGAATQQPVVVDGALTAATVMRCTLSVDHRAVDGALAARWLAAFQRRVEEPLLILV</sequence>
<name>A0ABP7G3T5_9MICO</name>
<dbReference type="Pfam" id="PF00198">
    <property type="entry name" value="2-oxoacid_dh"/>
    <property type="match status" value="1"/>
</dbReference>
<dbReference type="PROSITE" id="PS50968">
    <property type="entry name" value="BIOTINYL_LIPOYL"/>
    <property type="match status" value="1"/>
</dbReference>
<dbReference type="Gene3D" id="4.10.320.10">
    <property type="entry name" value="E3-binding domain"/>
    <property type="match status" value="1"/>
</dbReference>
<feature type="domain" description="Peripheral subunit-binding (PSBD)" evidence="7">
    <location>
        <begin position="139"/>
        <end position="176"/>
    </location>
</feature>
<keyword evidence="4" id="KW-0808">Transferase</keyword>
<dbReference type="SUPFAM" id="SSF52777">
    <property type="entry name" value="CoA-dependent acyltransferases"/>
    <property type="match status" value="1"/>
</dbReference>
<comment type="caution">
    <text evidence="8">The sequence shown here is derived from an EMBL/GenBank/DDBJ whole genome shotgun (WGS) entry which is preliminary data.</text>
</comment>
<gene>
    <name evidence="8" type="ORF">GCM10022240_04240</name>
</gene>
<dbReference type="Gene3D" id="2.40.50.100">
    <property type="match status" value="1"/>
</dbReference>
<keyword evidence="4" id="KW-0012">Acyltransferase</keyword>
<accession>A0ABP7G3T5</accession>
<dbReference type="EMBL" id="BAABAF010000001">
    <property type="protein sequence ID" value="GAA3754408.1"/>
    <property type="molecule type" value="Genomic_DNA"/>
</dbReference>
<dbReference type="PANTHER" id="PTHR23151">
    <property type="entry name" value="DIHYDROLIPOAMIDE ACETYL/SUCCINYL-TRANSFERASE-RELATED"/>
    <property type="match status" value="1"/>
</dbReference>
<dbReference type="PANTHER" id="PTHR23151:SF90">
    <property type="entry name" value="DIHYDROLIPOYLLYSINE-RESIDUE ACETYLTRANSFERASE COMPONENT OF PYRUVATE DEHYDROGENASE COMPLEX, MITOCHONDRIAL-RELATED"/>
    <property type="match status" value="1"/>
</dbReference>
<evidence type="ECO:0000256" key="2">
    <source>
        <dbReference type="ARBA" id="ARBA00007317"/>
    </source>
</evidence>
<dbReference type="SUPFAM" id="SSF51230">
    <property type="entry name" value="Single hybrid motif"/>
    <property type="match status" value="1"/>
</dbReference>
<reference evidence="9" key="1">
    <citation type="journal article" date="2019" name="Int. J. Syst. Evol. Microbiol.">
        <title>The Global Catalogue of Microorganisms (GCM) 10K type strain sequencing project: providing services to taxonomists for standard genome sequencing and annotation.</title>
        <authorList>
            <consortium name="The Broad Institute Genomics Platform"/>
            <consortium name="The Broad Institute Genome Sequencing Center for Infectious Disease"/>
            <person name="Wu L."/>
            <person name="Ma J."/>
        </authorList>
    </citation>
    <scope>NUCLEOTIDE SEQUENCE [LARGE SCALE GENOMIC DNA]</scope>
    <source>
        <strain evidence="9">JCM 16950</strain>
    </source>
</reference>
<dbReference type="InterPro" id="IPR036625">
    <property type="entry name" value="E3-bd_dom_sf"/>
</dbReference>
<keyword evidence="9" id="KW-1185">Reference proteome</keyword>
<dbReference type="InterPro" id="IPR001078">
    <property type="entry name" value="2-oxoacid_DH_actylTfrase"/>
</dbReference>
<evidence type="ECO:0000256" key="1">
    <source>
        <dbReference type="ARBA" id="ARBA00001938"/>
    </source>
</evidence>
<dbReference type="InterPro" id="IPR004167">
    <property type="entry name" value="PSBD"/>
</dbReference>
<dbReference type="InterPro" id="IPR011053">
    <property type="entry name" value="Single_hybrid_motif"/>
</dbReference>
<dbReference type="Proteomes" id="UP001500540">
    <property type="component" value="Unassembled WGS sequence"/>
</dbReference>
<comment type="similarity">
    <text evidence="2 4">Belongs to the 2-oxoacid dehydrogenase family.</text>
</comment>
<proteinExistence type="inferred from homology"/>
<feature type="domain" description="Lipoyl-binding" evidence="6">
    <location>
        <begin position="2"/>
        <end position="77"/>
    </location>
</feature>
<comment type="cofactor">
    <cofactor evidence="1 4">
        <name>(R)-lipoate</name>
        <dbReference type="ChEBI" id="CHEBI:83088"/>
    </cofactor>
</comment>
<evidence type="ECO:0000313" key="8">
    <source>
        <dbReference type="EMBL" id="GAA3754408.1"/>
    </source>
</evidence>
<keyword evidence="3 4" id="KW-0450">Lipoyl</keyword>
<organism evidence="8 9">
    <name type="scientific">Microbacterium kribbense</name>
    <dbReference type="NCBI Taxonomy" id="433645"/>
    <lineage>
        <taxon>Bacteria</taxon>
        <taxon>Bacillati</taxon>
        <taxon>Actinomycetota</taxon>
        <taxon>Actinomycetes</taxon>
        <taxon>Micrococcales</taxon>
        <taxon>Microbacteriaceae</taxon>
        <taxon>Microbacterium</taxon>
    </lineage>
</organism>
<dbReference type="PROSITE" id="PS51826">
    <property type="entry name" value="PSBD"/>
    <property type="match status" value="1"/>
</dbReference>
<dbReference type="InterPro" id="IPR023213">
    <property type="entry name" value="CAT-like_dom_sf"/>
</dbReference>
<dbReference type="Pfam" id="PF02817">
    <property type="entry name" value="E3_binding"/>
    <property type="match status" value="1"/>
</dbReference>
<dbReference type="RefSeq" id="WP_344780021.1">
    <property type="nucleotide sequence ID" value="NZ_BAABAF010000001.1"/>
</dbReference>
<evidence type="ECO:0000259" key="7">
    <source>
        <dbReference type="PROSITE" id="PS51826"/>
    </source>
</evidence>
<evidence type="ECO:0000256" key="3">
    <source>
        <dbReference type="ARBA" id="ARBA00022823"/>
    </source>
</evidence>
<protein>
    <recommendedName>
        <fullName evidence="4">Dihydrolipoamide acetyltransferase component of pyruvate dehydrogenase complex</fullName>
        <ecNumber evidence="4">2.3.1.-</ecNumber>
    </recommendedName>
</protein>
<dbReference type="InterPro" id="IPR045257">
    <property type="entry name" value="E2/Pdx1"/>
</dbReference>
<dbReference type="InterPro" id="IPR000089">
    <property type="entry name" value="Biotin_lipoyl"/>
</dbReference>
<keyword evidence="8" id="KW-0670">Pyruvate</keyword>
<dbReference type="CDD" id="cd06849">
    <property type="entry name" value="lipoyl_domain"/>
    <property type="match status" value="1"/>
</dbReference>
<dbReference type="SUPFAM" id="SSF47005">
    <property type="entry name" value="Peripheral subunit-binding domain of 2-oxo acid dehydrogenase complex"/>
    <property type="match status" value="1"/>
</dbReference>
<feature type="compositionally biased region" description="Low complexity" evidence="5">
    <location>
        <begin position="119"/>
        <end position="129"/>
    </location>
</feature>
<dbReference type="Gene3D" id="3.30.559.10">
    <property type="entry name" value="Chloramphenicol acetyltransferase-like domain"/>
    <property type="match status" value="1"/>
</dbReference>
<evidence type="ECO:0000313" key="9">
    <source>
        <dbReference type="Proteomes" id="UP001500540"/>
    </source>
</evidence>
<evidence type="ECO:0000256" key="5">
    <source>
        <dbReference type="SAM" id="MobiDB-lite"/>
    </source>
</evidence>
<dbReference type="Pfam" id="PF00364">
    <property type="entry name" value="Biotin_lipoyl"/>
    <property type="match status" value="1"/>
</dbReference>